<accession>A0A2M9R8H5</accession>
<reference evidence="1 2" key="1">
    <citation type="submission" date="2017-06" db="EMBL/GenBank/DDBJ databases">
        <title>Description of Avrilella dinanensis gen. nov. sp. nov.</title>
        <authorList>
            <person name="Leyer C."/>
            <person name="Sassi M."/>
            <person name="Minet J."/>
            <person name="Kayal S."/>
            <person name="Cattoir V."/>
        </authorList>
    </citation>
    <scope>NUCLEOTIDE SEQUENCE [LARGE SCALE GENOMIC DNA]</scope>
    <source>
        <strain evidence="1 2">UR159</strain>
    </source>
</reference>
<sequence>MYDIDEIKKRYQGFSDIKIKRIARNESKQLRPEIREILKDEIQKRKLNKNLLTWIYAENDTLTDFEKQSLFRKIENLKCPNCNKKRNKLIAQEFNTVVSVILWCKNTTQNKILCHYCSKNLKLKSFLITILTGWWSRTGFLLTPYTLAKDIINLSYQRKINNRIISEFIEYNNGIFRLYGTDDETVFNLISRYNDNDLETKDNSKEKQ</sequence>
<keyword evidence="2" id="KW-1185">Reference proteome</keyword>
<organism evidence="1 2">
    <name type="scientific">Avrilella dinanensis</name>
    <dbReference type="NCBI Taxonomy" id="2008672"/>
    <lineage>
        <taxon>Bacteria</taxon>
        <taxon>Pseudomonadati</taxon>
        <taxon>Bacteroidota</taxon>
        <taxon>Flavobacteriia</taxon>
        <taxon>Flavobacteriales</taxon>
        <taxon>Flavobacteriaceae</taxon>
        <taxon>Avrilella</taxon>
    </lineage>
</organism>
<dbReference type="EMBL" id="NIPO01000001">
    <property type="protein sequence ID" value="PJR05159.1"/>
    <property type="molecule type" value="Genomic_DNA"/>
</dbReference>
<dbReference type="AlphaFoldDB" id="A0A2M9R8H5"/>
<proteinExistence type="predicted"/>
<dbReference type="OrthoDB" id="359260at2"/>
<evidence type="ECO:0000313" key="1">
    <source>
        <dbReference type="EMBL" id="PJR05159.1"/>
    </source>
</evidence>
<protein>
    <submittedName>
        <fullName evidence="1">Uncharacterized protein</fullName>
    </submittedName>
</protein>
<evidence type="ECO:0000313" key="2">
    <source>
        <dbReference type="Proteomes" id="UP000231960"/>
    </source>
</evidence>
<comment type="caution">
    <text evidence="1">The sequence shown here is derived from an EMBL/GenBank/DDBJ whole genome shotgun (WGS) entry which is preliminary data.</text>
</comment>
<gene>
    <name evidence="1" type="ORF">CDL10_09670</name>
</gene>
<dbReference type="Proteomes" id="UP000231960">
    <property type="component" value="Unassembled WGS sequence"/>
</dbReference>
<name>A0A2M9R8H5_9FLAO</name>